<accession>A0AAQ3S6Z0</accession>
<gene>
    <name evidence="8" type="ORF">V8G54_005353</name>
</gene>
<evidence type="ECO:0000256" key="4">
    <source>
        <dbReference type="ARBA" id="ARBA00074102"/>
    </source>
</evidence>
<dbReference type="InterPro" id="IPR044861">
    <property type="entry name" value="IPNS-like_FE2OG_OXY"/>
</dbReference>
<dbReference type="InterPro" id="IPR050231">
    <property type="entry name" value="Iron_ascorbate_oxido_reductase"/>
</dbReference>
<evidence type="ECO:0000313" key="9">
    <source>
        <dbReference type="Proteomes" id="UP001374535"/>
    </source>
</evidence>
<keyword evidence="1 6" id="KW-0479">Metal-binding</keyword>
<feature type="domain" description="Fe2OG dioxygenase" evidence="7">
    <location>
        <begin position="173"/>
        <end position="275"/>
    </location>
</feature>
<dbReference type="Pfam" id="PF03171">
    <property type="entry name" value="2OG-FeII_Oxy"/>
    <property type="match status" value="1"/>
</dbReference>
<evidence type="ECO:0000313" key="8">
    <source>
        <dbReference type="EMBL" id="WVZ18031.1"/>
    </source>
</evidence>
<dbReference type="EMBL" id="CP144699">
    <property type="protein sequence ID" value="WVZ18031.1"/>
    <property type="molecule type" value="Genomic_DNA"/>
</dbReference>
<sequence>MGFPREIDMACENEAMVLPCFDFCKGGVTLEEGSKEWKEMSMKVREACESYGCFILKYDEISIKGAREVIFKNMKPLFDLPQETKQQHISPKPFNTHHCKNFENFDYESFGIDDAEIENFTNLMWPQGNPPLREALECMSSKISEISLFVLKMIMEGYGISQNYISEVESIKSSSNMRFNKYKASANNNDYDHVTRFPHTDKNSLTFLCDNGVQGLQVLSKTGKWSEITIPQNGLVVLVGDILKAWSNGRLYAATHRVEFSGEKERYSFGVFPAPKEEVIVEPRELVDETLHPLRYRPFNYGKFFSYYASNRKDDALEVFAGL</sequence>
<dbReference type="PROSITE" id="PS51471">
    <property type="entry name" value="FE2OG_OXY"/>
    <property type="match status" value="1"/>
</dbReference>
<dbReference type="PANTHER" id="PTHR47990">
    <property type="entry name" value="2-OXOGLUTARATE (2OG) AND FE(II)-DEPENDENT OXYGENASE SUPERFAMILY PROTEIN-RELATED"/>
    <property type="match status" value="1"/>
</dbReference>
<dbReference type="Proteomes" id="UP001374535">
    <property type="component" value="Chromosome 2"/>
</dbReference>
<dbReference type="GO" id="GO:0046872">
    <property type="term" value="F:metal ion binding"/>
    <property type="evidence" value="ECO:0007669"/>
    <property type="project" value="UniProtKB-KW"/>
</dbReference>
<dbReference type="GO" id="GO:0016491">
    <property type="term" value="F:oxidoreductase activity"/>
    <property type="evidence" value="ECO:0007669"/>
    <property type="project" value="UniProtKB-KW"/>
</dbReference>
<protein>
    <recommendedName>
        <fullName evidence="4">2-oxoglutarate-dependent dioxygenase DAO</fullName>
    </recommendedName>
    <alternativeName>
        <fullName evidence="5">Protein DIOXYGENASE FOR AUXIN OXIDATION</fullName>
    </alternativeName>
</protein>
<name>A0AAQ3S6Z0_VIGMU</name>
<dbReference type="SUPFAM" id="SSF51197">
    <property type="entry name" value="Clavaminate synthase-like"/>
    <property type="match status" value="1"/>
</dbReference>
<dbReference type="FunFam" id="2.60.120.330:FF:000017">
    <property type="entry name" value="2-oxoglutarate-dependent dioxygenase DAO"/>
    <property type="match status" value="1"/>
</dbReference>
<evidence type="ECO:0000259" key="7">
    <source>
        <dbReference type="PROSITE" id="PS51471"/>
    </source>
</evidence>
<dbReference type="InterPro" id="IPR027443">
    <property type="entry name" value="IPNS-like_sf"/>
</dbReference>
<keyword evidence="2 6" id="KW-0408">Iron</keyword>
<reference evidence="8 9" key="1">
    <citation type="journal article" date="2023" name="Life. Sci Alliance">
        <title>Evolutionary insights into 3D genome organization and epigenetic landscape of Vigna mungo.</title>
        <authorList>
            <person name="Junaid A."/>
            <person name="Singh B."/>
            <person name="Bhatia S."/>
        </authorList>
    </citation>
    <scope>NUCLEOTIDE SEQUENCE [LARGE SCALE GENOMIC DNA]</scope>
    <source>
        <strain evidence="8">Urdbean</strain>
    </source>
</reference>
<evidence type="ECO:0000256" key="5">
    <source>
        <dbReference type="ARBA" id="ARBA00076740"/>
    </source>
</evidence>
<dbReference type="Pfam" id="PF14226">
    <property type="entry name" value="DIOX_N"/>
    <property type="match status" value="1"/>
</dbReference>
<dbReference type="InterPro" id="IPR026992">
    <property type="entry name" value="DIOX_N"/>
</dbReference>
<dbReference type="InterPro" id="IPR005123">
    <property type="entry name" value="Oxoglu/Fe-dep_dioxygenase_dom"/>
</dbReference>
<dbReference type="Gene3D" id="2.60.120.330">
    <property type="entry name" value="B-lactam Antibiotic, Isopenicillin N Synthase, Chain"/>
    <property type="match status" value="1"/>
</dbReference>
<evidence type="ECO:0000256" key="6">
    <source>
        <dbReference type="RuleBase" id="RU003682"/>
    </source>
</evidence>
<evidence type="ECO:0000256" key="1">
    <source>
        <dbReference type="ARBA" id="ARBA00022723"/>
    </source>
</evidence>
<keyword evidence="9" id="KW-1185">Reference proteome</keyword>
<proteinExistence type="inferred from homology"/>
<evidence type="ECO:0000256" key="3">
    <source>
        <dbReference type="ARBA" id="ARBA00054658"/>
    </source>
</evidence>
<comment type="similarity">
    <text evidence="6">Belongs to the iron/ascorbate-dependent oxidoreductase family.</text>
</comment>
<organism evidence="8 9">
    <name type="scientific">Vigna mungo</name>
    <name type="common">Black gram</name>
    <name type="synonym">Phaseolus mungo</name>
    <dbReference type="NCBI Taxonomy" id="3915"/>
    <lineage>
        <taxon>Eukaryota</taxon>
        <taxon>Viridiplantae</taxon>
        <taxon>Streptophyta</taxon>
        <taxon>Embryophyta</taxon>
        <taxon>Tracheophyta</taxon>
        <taxon>Spermatophyta</taxon>
        <taxon>Magnoliopsida</taxon>
        <taxon>eudicotyledons</taxon>
        <taxon>Gunneridae</taxon>
        <taxon>Pentapetalae</taxon>
        <taxon>rosids</taxon>
        <taxon>fabids</taxon>
        <taxon>Fabales</taxon>
        <taxon>Fabaceae</taxon>
        <taxon>Papilionoideae</taxon>
        <taxon>50 kb inversion clade</taxon>
        <taxon>NPAAA clade</taxon>
        <taxon>indigoferoid/millettioid clade</taxon>
        <taxon>Phaseoleae</taxon>
        <taxon>Vigna</taxon>
    </lineage>
</organism>
<dbReference type="AlphaFoldDB" id="A0AAQ3S6Z0"/>
<keyword evidence="6" id="KW-0560">Oxidoreductase</keyword>
<evidence type="ECO:0000256" key="2">
    <source>
        <dbReference type="ARBA" id="ARBA00023004"/>
    </source>
</evidence>
<comment type="function">
    <text evidence="3">2-oxoglutarate-dependent dioxygenase essential for auxin catabolism and maintenance of auxin homeostasis in reproductive organs. Catalyzes the irreversible oxidation of indole-3-acetic acid (IAA) to the biologically inactive 2-oxoindole-3-acetic acid (OxIAA).</text>
</comment>